<proteinExistence type="predicted"/>
<dbReference type="EMBL" id="JAHIBW010000026">
    <property type="protein sequence ID" value="KAG7297225.1"/>
    <property type="molecule type" value="Genomic_DNA"/>
</dbReference>
<evidence type="ECO:0000256" key="1">
    <source>
        <dbReference type="SAM" id="MobiDB-lite"/>
    </source>
</evidence>
<evidence type="ECO:0000313" key="2">
    <source>
        <dbReference type="EMBL" id="KAG7297225.1"/>
    </source>
</evidence>
<feature type="region of interest" description="Disordered" evidence="1">
    <location>
        <begin position="31"/>
        <end position="57"/>
    </location>
</feature>
<keyword evidence="3" id="KW-1185">Reference proteome</keyword>
<comment type="caution">
    <text evidence="2">The sequence shown here is derived from an EMBL/GenBank/DDBJ whole genome shotgun (WGS) entry which is preliminary data.</text>
</comment>
<accession>A0ABQ7PXN7</accession>
<sequence length="116" mass="13036">MSISILDEADLTDPYYYAQNMLEGLESDVEEIRNPGPADGGKRKSKPTRKRTAKESTLKSYVVSKAVKRGHRLVKIEVFDLNECQDTNSENAVLSAQYVVVDPVDEVMDMAENIRL</sequence>
<protein>
    <submittedName>
        <fullName evidence="2">Uncharacterized protein</fullName>
    </submittedName>
</protein>
<dbReference type="Proteomes" id="UP000823941">
    <property type="component" value="Chromosome 26"/>
</dbReference>
<feature type="compositionally biased region" description="Basic residues" evidence="1">
    <location>
        <begin position="43"/>
        <end position="52"/>
    </location>
</feature>
<organism evidence="2 3">
    <name type="scientific">Plutella xylostella</name>
    <name type="common">Diamondback moth</name>
    <name type="synonym">Plutella maculipennis</name>
    <dbReference type="NCBI Taxonomy" id="51655"/>
    <lineage>
        <taxon>Eukaryota</taxon>
        <taxon>Metazoa</taxon>
        <taxon>Ecdysozoa</taxon>
        <taxon>Arthropoda</taxon>
        <taxon>Hexapoda</taxon>
        <taxon>Insecta</taxon>
        <taxon>Pterygota</taxon>
        <taxon>Neoptera</taxon>
        <taxon>Endopterygota</taxon>
        <taxon>Lepidoptera</taxon>
        <taxon>Glossata</taxon>
        <taxon>Ditrysia</taxon>
        <taxon>Yponomeutoidea</taxon>
        <taxon>Plutellidae</taxon>
        <taxon>Plutella</taxon>
    </lineage>
</organism>
<evidence type="ECO:0000313" key="3">
    <source>
        <dbReference type="Proteomes" id="UP000823941"/>
    </source>
</evidence>
<name>A0ABQ7PXN7_PLUXY</name>
<gene>
    <name evidence="2" type="ORF">JYU34_019150</name>
</gene>
<reference evidence="2 3" key="1">
    <citation type="submission" date="2021-06" db="EMBL/GenBank/DDBJ databases">
        <title>A haploid diamondback moth (Plutella xylostella L.) genome assembly resolves 31 chromosomes and identifies a diamide resistance mutation.</title>
        <authorList>
            <person name="Ward C.M."/>
            <person name="Perry K.D."/>
            <person name="Baker G."/>
            <person name="Powis K."/>
            <person name="Heckel D.G."/>
            <person name="Baxter S.W."/>
        </authorList>
    </citation>
    <scope>NUCLEOTIDE SEQUENCE [LARGE SCALE GENOMIC DNA]</scope>
    <source>
        <strain evidence="2 3">LV</strain>
        <tissue evidence="2">Single pupa</tissue>
    </source>
</reference>